<dbReference type="GO" id="GO:0045881">
    <property type="term" value="P:positive regulation of sporulation resulting in formation of a cellular spore"/>
    <property type="evidence" value="ECO:0007669"/>
    <property type="project" value="TreeGrafter"/>
</dbReference>
<dbReference type="InterPro" id="IPR003115">
    <property type="entry name" value="ParB_N"/>
</dbReference>
<dbReference type="GO" id="GO:0007059">
    <property type="term" value="P:chromosome segregation"/>
    <property type="evidence" value="ECO:0007669"/>
    <property type="project" value="UniProtKB-KW"/>
</dbReference>
<reference evidence="6" key="1">
    <citation type="submission" date="2021-02" db="EMBL/GenBank/DDBJ databases">
        <title>Comparative genomics of Ferrovum myxofaciens strains, predominant extremophile bacteria forming large biofilm stalactites in acid mine ecosystems.</title>
        <authorList>
            <person name="Burkartova K."/>
            <person name="Ridl J."/>
            <person name="Pajer P."/>
            <person name="Falteisek L."/>
        </authorList>
    </citation>
    <scope>NUCLEOTIDE SEQUENCE</scope>
    <source>
        <strain evidence="6">MI1III</strain>
    </source>
</reference>
<gene>
    <name evidence="6" type="ORF">JZL65_09385</name>
</gene>
<evidence type="ECO:0000256" key="1">
    <source>
        <dbReference type="ARBA" id="ARBA00006295"/>
    </source>
</evidence>
<dbReference type="AlphaFoldDB" id="A0A9E6MUS3"/>
<evidence type="ECO:0000256" key="4">
    <source>
        <dbReference type="ARBA" id="ARBA00025472"/>
    </source>
</evidence>
<name>A0A9E6MUS3_9PROT</name>
<dbReference type="FunFam" id="1.10.10.2830:FF:000001">
    <property type="entry name" value="Chromosome partitioning protein ParB"/>
    <property type="match status" value="1"/>
</dbReference>
<dbReference type="PANTHER" id="PTHR33375">
    <property type="entry name" value="CHROMOSOME-PARTITIONING PROTEIN PARB-RELATED"/>
    <property type="match status" value="1"/>
</dbReference>
<feature type="domain" description="ParB-like N-terminal" evidence="5">
    <location>
        <begin position="50"/>
        <end position="140"/>
    </location>
</feature>
<dbReference type="InterPro" id="IPR057240">
    <property type="entry name" value="ParB_dimer_C"/>
</dbReference>
<dbReference type="CDD" id="cd16393">
    <property type="entry name" value="SPO0J_N"/>
    <property type="match status" value="1"/>
</dbReference>
<dbReference type="Pfam" id="PF17762">
    <property type="entry name" value="HTH_ParB"/>
    <property type="match status" value="1"/>
</dbReference>
<keyword evidence="3" id="KW-0238">DNA-binding</keyword>
<evidence type="ECO:0000256" key="2">
    <source>
        <dbReference type="ARBA" id="ARBA00022829"/>
    </source>
</evidence>
<dbReference type="SUPFAM" id="SSF110849">
    <property type="entry name" value="ParB/Sulfiredoxin"/>
    <property type="match status" value="1"/>
</dbReference>
<dbReference type="Proteomes" id="UP000683551">
    <property type="component" value="Chromosome"/>
</dbReference>
<evidence type="ECO:0000259" key="5">
    <source>
        <dbReference type="SMART" id="SM00470"/>
    </source>
</evidence>
<comment type="similarity">
    <text evidence="1">Belongs to the ParB family.</text>
</comment>
<evidence type="ECO:0000313" key="7">
    <source>
        <dbReference type="Proteomes" id="UP000683551"/>
    </source>
</evidence>
<dbReference type="EMBL" id="CP071137">
    <property type="protein sequence ID" value="QWY76711.1"/>
    <property type="molecule type" value="Genomic_DNA"/>
</dbReference>
<dbReference type="Pfam" id="PF02195">
    <property type="entry name" value="ParB_N"/>
    <property type="match status" value="1"/>
</dbReference>
<dbReference type="Gene3D" id="3.90.1530.30">
    <property type="match status" value="1"/>
</dbReference>
<dbReference type="FunFam" id="3.90.1530.30:FF:000001">
    <property type="entry name" value="Chromosome partitioning protein ParB"/>
    <property type="match status" value="1"/>
</dbReference>
<proteinExistence type="inferred from homology"/>
<dbReference type="NCBIfam" id="TIGR00180">
    <property type="entry name" value="parB_part"/>
    <property type="match status" value="1"/>
</dbReference>
<sequence length="309" mass="34760">MAWFHVKQLHSDENKEVKMKKIKGLGRGLDALLGEDRGERDEQNKNDRLIFIDIDQLQPGKYQPRTKMDATSLEELAQSIKNQGLLQPILVRAMATGTYEIIAGERRWRASRIAGLTEIPVMIRNIPDETALAVGLIENIQRENLNPLEEAQGLERLIDEFGMTHEGAAQAVGRSRSAVTNLLRLLQLSENVQSLLMEGMIEMGHARAMISLPELLQKEMALEVVDKQLSVRQTEQRVKKLQNPISVNKTPEVLERSRDILKLEKSLADHFGTQVLLKSGSKGQGSVTIKFTNLDQLDGILLRFGLDKE</sequence>
<keyword evidence="2" id="KW-0159">Chromosome partition</keyword>
<dbReference type="InterPro" id="IPR004437">
    <property type="entry name" value="ParB/RepB/Spo0J"/>
</dbReference>
<dbReference type="SUPFAM" id="SSF109709">
    <property type="entry name" value="KorB DNA-binding domain-like"/>
    <property type="match status" value="1"/>
</dbReference>
<evidence type="ECO:0000313" key="6">
    <source>
        <dbReference type="EMBL" id="QWY76711.1"/>
    </source>
</evidence>
<dbReference type="InterPro" id="IPR041468">
    <property type="entry name" value="HTH_ParB/Spo0J"/>
</dbReference>
<accession>A0A9E6MUS3</accession>
<comment type="function">
    <text evidence="4">Involved in chromosome partition. Localize to both poles of the predivisional cell following completion of DNA replication. Binds to the DNA origin of replication.</text>
</comment>
<dbReference type="GO" id="GO:0005694">
    <property type="term" value="C:chromosome"/>
    <property type="evidence" value="ECO:0007669"/>
    <property type="project" value="TreeGrafter"/>
</dbReference>
<dbReference type="InterPro" id="IPR050336">
    <property type="entry name" value="Chromosome_partition/occlusion"/>
</dbReference>
<dbReference type="GO" id="GO:0003677">
    <property type="term" value="F:DNA binding"/>
    <property type="evidence" value="ECO:0007669"/>
    <property type="project" value="UniProtKB-KW"/>
</dbReference>
<dbReference type="Pfam" id="PF23552">
    <property type="entry name" value="ParB_C"/>
    <property type="match status" value="1"/>
</dbReference>
<dbReference type="Gene3D" id="1.10.10.2830">
    <property type="match status" value="1"/>
</dbReference>
<dbReference type="SMART" id="SM00470">
    <property type="entry name" value="ParB"/>
    <property type="match status" value="1"/>
</dbReference>
<organism evidence="6 7">
    <name type="scientific">Ferrovum myxofaciens</name>
    <dbReference type="NCBI Taxonomy" id="416213"/>
    <lineage>
        <taxon>Bacteria</taxon>
        <taxon>Pseudomonadati</taxon>
        <taxon>Pseudomonadota</taxon>
        <taxon>Betaproteobacteria</taxon>
        <taxon>Ferrovales</taxon>
        <taxon>Ferrovaceae</taxon>
        <taxon>Ferrovum</taxon>
    </lineage>
</organism>
<dbReference type="InterPro" id="IPR036086">
    <property type="entry name" value="ParB/Sulfiredoxin_sf"/>
</dbReference>
<dbReference type="PANTHER" id="PTHR33375:SF1">
    <property type="entry name" value="CHROMOSOME-PARTITIONING PROTEIN PARB-RELATED"/>
    <property type="match status" value="1"/>
</dbReference>
<evidence type="ECO:0000256" key="3">
    <source>
        <dbReference type="ARBA" id="ARBA00023125"/>
    </source>
</evidence>
<protein>
    <submittedName>
        <fullName evidence="6">ParB/RepB/Spo0J family partition protein</fullName>
    </submittedName>
</protein>